<dbReference type="Pfam" id="PF03171">
    <property type="entry name" value="2OG-FeII_Oxy"/>
    <property type="match status" value="1"/>
</dbReference>
<evidence type="ECO:0000259" key="6">
    <source>
        <dbReference type="PROSITE" id="PS51471"/>
    </source>
</evidence>
<reference evidence="7 8" key="1">
    <citation type="journal article" date="2023" name="Plants (Basel)">
        <title>Bridging the Gap: Combining Genomics and Transcriptomics Approaches to Understand Stylosanthes scabra, an Orphan Legume from the Brazilian Caatinga.</title>
        <authorList>
            <person name="Ferreira-Neto J.R.C."/>
            <person name="da Silva M.D."/>
            <person name="Binneck E."/>
            <person name="de Melo N.F."/>
            <person name="da Silva R.H."/>
            <person name="de Melo A.L.T.M."/>
            <person name="Pandolfi V."/>
            <person name="Bustamante F.O."/>
            <person name="Brasileiro-Vidal A.C."/>
            <person name="Benko-Iseppon A.M."/>
        </authorList>
    </citation>
    <scope>NUCLEOTIDE SEQUENCE [LARGE SCALE GENOMIC DNA]</scope>
    <source>
        <tissue evidence="7">Leaves</tissue>
    </source>
</reference>
<proteinExistence type="inferred from homology"/>
<sequence length="393" mass="44605">MHSKPRKMVDNPHVQLNPTTQHQEQELLLQSQRFKELKAFDETKAGVKGLIDAGISKVPQIFINNNKTPHKTSPSKSPSSSAEFQIPVIDLIKVENDDGSSGGRKLIIDQVREACEEFGFFQVVNHGVPKEIIDEMIEGVRGFHEQPHDLKKEYYSRDRSRKVRYNSSFDLYESKVANWRDSMFFAMAPQPPNPKELPTPCREITFLYSSHVKKLGFTLLELLSEALGLKAKYLEEIECGKGHALISHYYPACPEPNKTMGTTEHSDPDFFTILLQDNIGGLQVLYQNQWVDVKPVEGALVINLGDLMQLISNDKFKSARHRVLAKSIGPRISIACFFNNYDESSNRIYGPIEELLSEENPPLYTETTVKGYTVYFYSKGLSTSTPPLQDFKI</sequence>
<dbReference type="EMBL" id="JASCZI010031539">
    <property type="protein sequence ID" value="MED6126976.1"/>
    <property type="molecule type" value="Genomic_DNA"/>
</dbReference>
<dbReference type="Proteomes" id="UP001341840">
    <property type="component" value="Unassembled WGS sequence"/>
</dbReference>
<keyword evidence="8" id="KW-1185">Reference proteome</keyword>
<organism evidence="7 8">
    <name type="scientific">Stylosanthes scabra</name>
    <dbReference type="NCBI Taxonomy" id="79078"/>
    <lineage>
        <taxon>Eukaryota</taxon>
        <taxon>Viridiplantae</taxon>
        <taxon>Streptophyta</taxon>
        <taxon>Embryophyta</taxon>
        <taxon>Tracheophyta</taxon>
        <taxon>Spermatophyta</taxon>
        <taxon>Magnoliopsida</taxon>
        <taxon>eudicotyledons</taxon>
        <taxon>Gunneridae</taxon>
        <taxon>Pentapetalae</taxon>
        <taxon>rosids</taxon>
        <taxon>fabids</taxon>
        <taxon>Fabales</taxon>
        <taxon>Fabaceae</taxon>
        <taxon>Papilionoideae</taxon>
        <taxon>50 kb inversion clade</taxon>
        <taxon>dalbergioids sensu lato</taxon>
        <taxon>Dalbergieae</taxon>
        <taxon>Pterocarpus clade</taxon>
        <taxon>Stylosanthes</taxon>
    </lineage>
</organism>
<evidence type="ECO:0000313" key="7">
    <source>
        <dbReference type="EMBL" id="MED6126976.1"/>
    </source>
</evidence>
<protein>
    <recommendedName>
        <fullName evidence="6">Fe2OG dioxygenase domain-containing protein</fullName>
    </recommendedName>
</protein>
<keyword evidence="3 5" id="KW-0560">Oxidoreductase</keyword>
<dbReference type="InterPro" id="IPR044861">
    <property type="entry name" value="IPNS-like_FE2OG_OXY"/>
</dbReference>
<dbReference type="PROSITE" id="PS51471">
    <property type="entry name" value="FE2OG_OXY"/>
    <property type="match status" value="1"/>
</dbReference>
<comment type="similarity">
    <text evidence="1 5">Belongs to the iron/ascorbate-dependent oxidoreductase family.</text>
</comment>
<accession>A0ABU6RT42</accession>
<keyword evidence="2 5" id="KW-0479">Metal-binding</keyword>
<dbReference type="InterPro" id="IPR027443">
    <property type="entry name" value="IPNS-like_sf"/>
</dbReference>
<keyword evidence="4 5" id="KW-0408">Iron</keyword>
<dbReference type="PANTHER" id="PTHR10209">
    <property type="entry name" value="OXIDOREDUCTASE, 2OG-FE II OXYGENASE FAMILY PROTEIN"/>
    <property type="match status" value="1"/>
</dbReference>
<evidence type="ECO:0000256" key="2">
    <source>
        <dbReference type="ARBA" id="ARBA00022723"/>
    </source>
</evidence>
<evidence type="ECO:0000256" key="3">
    <source>
        <dbReference type="ARBA" id="ARBA00023002"/>
    </source>
</evidence>
<evidence type="ECO:0000256" key="5">
    <source>
        <dbReference type="RuleBase" id="RU003682"/>
    </source>
</evidence>
<dbReference type="SUPFAM" id="SSF51197">
    <property type="entry name" value="Clavaminate synthase-like"/>
    <property type="match status" value="1"/>
</dbReference>
<evidence type="ECO:0000256" key="1">
    <source>
        <dbReference type="ARBA" id="ARBA00008056"/>
    </source>
</evidence>
<dbReference type="Gene3D" id="2.60.120.330">
    <property type="entry name" value="B-lactam Antibiotic, Isopenicillin N Synthase, Chain"/>
    <property type="match status" value="1"/>
</dbReference>
<comment type="caution">
    <text evidence="7">The sequence shown here is derived from an EMBL/GenBank/DDBJ whole genome shotgun (WGS) entry which is preliminary data.</text>
</comment>
<dbReference type="Pfam" id="PF14226">
    <property type="entry name" value="DIOX_N"/>
    <property type="match status" value="1"/>
</dbReference>
<evidence type="ECO:0000256" key="4">
    <source>
        <dbReference type="ARBA" id="ARBA00023004"/>
    </source>
</evidence>
<feature type="domain" description="Fe2OG dioxygenase" evidence="6">
    <location>
        <begin position="241"/>
        <end position="341"/>
    </location>
</feature>
<gene>
    <name evidence="7" type="ORF">PIB30_083662</name>
</gene>
<dbReference type="InterPro" id="IPR005123">
    <property type="entry name" value="Oxoglu/Fe-dep_dioxygenase_dom"/>
</dbReference>
<evidence type="ECO:0000313" key="8">
    <source>
        <dbReference type="Proteomes" id="UP001341840"/>
    </source>
</evidence>
<dbReference type="PANTHER" id="PTHR10209:SF776">
    <property type="entry name" value="2OG-FE(II) OXYGENASE FAMILY OXIDOREDUCTASE"/>
    <property type="match status" value="1"/>
</dbReference>
<name>A0ABU6RT42_9FABA</name>
<dbReference type="InterPro" id="IPR026992">
    <property type="entry name" value="DIOX_N"/>
</dbReference>